<dbReference type="AlphaFoldDB" id="A0A9N8KEE4"/>
<keyword evidence="2" id="KW-1185">Reference proteome</keyword>
<comment type="caution">
    <text evidence="1">The sequence shown here is derived from an EMBL/GenBank/DDBJ whole genome shotgun (WGS) entry which is preliminary data.</text>
</comment>
<dbReference type="Proteomes" id="UP000745764">
    <property type="component" value="Unassembled WGS sequence"/>
</dbReference>
<evidence type="ECO:0000313" key="1">
    <source>
        <dbReference type="EMBL" id="CAD0106573.1"/>
    </source>
</evidence>
<sequence length="70" mass="7801">MSAITVLEPSGTEVSQKTFTEKSPTLIELDTSQADCVYPYPTDFKIHEHTLDETRELKVQASDTQIATVN</sequence>
<gene>
    <name evidence="1" type="ORF">AWRI4620_LOCUS828</name>
</gene>
<accession>A0A9N8KEE4</accession>
<evidence type="ECO:0000313" key="2">
    <source>
        <dbReference type="Proteomes" id="UP000745764"/>
    </source>
</evidence>
<dbReference type="EMBL" id="CAINUL010000001">
    <property type="protein sequence ID" value="CAD0106573.1"/>
    <property type="molecule type" value="Genomic_DNA"/>
</dbReference>
<proteinExistence type="predicted"/>
<reference evidence="1" key="1">
    <citation type="submission" date="2020-06" db="EMBL/GenBank/DDBJ databases">
        <authorList>
            <person name="Onetto C."/>
        </authorList>
    </citation>
    <scope>NUCLEOTIDE SEQUENCE</scope>
</reference>
<name>A0A9N8KEE4_9PEZI</name>
<organism evidence="1 2">
    <name type="scientific">Aureobasidium uvarum</name>
    <dbReference type="NCBI Taxonomy" id="2773716"/>
    <lineage>
        <taxon>Eukaryota</taxon>
        <taxon>Fungi</taxon>
        <taxon>Dikarya</taxon>
        <taxon>Ascomycota</taxon>
        <taxon>Pezizomycotina</taxon>
        <taxon>Dothideomycetes</taxon>
        <taxon>Dothideomycetidae</taxon>
        <taxon>Dothideales</taxon>
        <taxon>Saccotheciaceae</taxon>
        <taxon>Aureobasidium</taxon>
    </lineage>
</organism>
<protein>
    <submittedName>
        <fullName evidence="1">Uncharacterized protein</fullName>
    </submittedName>
</protein>